<feature type="transmembrane region" description="Helical" evidence="1">
    <location>
        <begin position="149"/>
        <end position="166"/>
    </location>
</feature>
<keyword evidence="3" id="KW-0012">Acyltransferase</keyword>
<dbReference type="Pfam" id="PF01757">
    <property type="entry name" value="Acyl_transf_3"/>
    <property type="match status" value="1"/>
</dbReference>
<evidence type="ECO:0000256" key="1">
    <source>
        <dbReference type="SAM" id="Phobius"/>
    </source>
</evidence>
<feature type="transmembrane region" description="Helical" evidence="1">
    <location>
        <begin position="109"/>
        <end position="137"/>
    </location>
</feature>
<dbReference type="KEGG" id="minf:MESINF_0094"/>
<keyword evidence="1" id="KW-0812">Transmembrane</keyword>
<dbReference type="PANTHER" id="PTHR37312:SF1">
    <property type="entry name" value="MEMBRANE-BOUND ACYLTRANSFERASE YKRP-RELATED"/>
    <property type="match status" value="1"/>
</dbReference>
<accession>A0A7Z7LDX1</accession>
<evidence type="ECO:0000259" key="2">
    <source>
        <dbReference type="Pfam" id="PF01757"/>
    </source>
</evidence>
<feature type="transmembrane region" description="Helical" evidence="1">
    <location>
        <begin position="235"/>
        <end position="255"/>
    </location>
</feature>
<feature type="transmembrane region" description="Helical" evidence="1">
    <location>
        <begin position="39"/>
        <end position="58"/>
    </location>
</feature>
<keyword evidence="1" id="KW-1133">Transmembrane helix</keyword>
<organism evidence="3 4">
    <name type="scientific">Mesotoga infera</name>
    <dbReference type="NCBI Taxonomy" id="1236046"/>
    <lineage>
        <taxon>Bacteria</taxon>
        <taxon>Thermotogati</taxon>
        <taxon>Thermotogota</taxon>
        <taxon>Thermotogae</taxon>
        <taxon>Kosmotogales</taxon>
        <taxon>Kosmotogaceae</taxon>
        <taxon>Mesotoga</taxon>
    </lineage>
</organism>
<evidence type="ECO:0000313" key="4">
    <source>
        <dbReference type="Proteomes" id="UP000250796"/>
    </source>
</evidence>
<sequence length="344" mass="39323">MQAPDASSSIKMDRIAWIDISRGFLMSLVVLFHTLPPQLVADLINPAACTFFFLSGLISRDAPIIFSIKKRFKQLMVPYYFMSLINLGIWLLAWVISKRTELDLPVIDVVWNILLVRTALGIMPFNIIPLWFLPAVFVMEIYYILFKRLKILTIGILVGFVSMFFFRGSLPFKIDVALAVTPYFALGKAMQEKKDRIPKISWPVLLVAFAIYASSSFLCGEVYLMEDYFGPQPLIYIVAALSGIVSIIGVSRIIEKFRKMADFFSRIGRNTLFVLGYHIAAGVLVYPLFDLFGDPIEILRKFWILYWFINILVVYLAIRFLPTGVVSFLSGIFPVHIKRDLNTR</sequence>
<dbReference type="EMBL" id="LS974202">
    <property type="protein sequence ID" value="SSC11543.1"/>
    <property type="molecule type" value="Genomic_DNA"/>
</dbReference>
<feature type="transmembrane region" description="Helical" evidence="1">
    <location>
        <begin position="79"/>
        <end position="97"/>
    </location>
</feature>
<feature type="transmembrane region" description="Helical" evidence="1">
    <location>
        <begin position="202"/>
        <end position="223"/>
    </location>
</feature>
<evidence type="ECO:0000313" key="3">
    <source>
        <dbReference type="EMBL" id="SSC11543.1"/>
    </source>
</evidence>
<keyword evidence="1" id="KW-0472">Membrane</keyword>
<dbReference type="PANTHER" id="PTHR37312">
    <property type="entry name" value="MEMBRANE-BOUND ACYLTRANSFERASE YKRP-RELATED"/>
    <property type="match status" value="1"/>
</dbReference>
<dbReference type="GO" id="GO:0016747">
    <property type="term" value="F:acyltransferase activity, transferring groups other than amino-acyl groups"/>
    <property type="evidence" value="ECO:0007669"/>
    <property type="project" value="InterPro"/>
</dbReference>
<dbReference type="InterPro" id="IPR002656">
    <property type="entry name" value="Acyl_transf_3_dom"/>
</dbReference>
<dbReference type="AlphaFoldDB" id="A0A7Z7LDX1"/>
<proteinExistence type="predicted"/>
<dbReference type="InterPro" id="IPR052734">
    <property type="entry name" value="Nod_factor_acetyltransferase"/>
</dbReference>
<keyword evidence="3" id="KW-0808">Transferase</keyword>
<feature type="transmembrane region" description="Helical" evidence="1">
    <location>
        <begin position="304"/>
        <end position="329"/>
    </location>
</feature>
<keyword evidence="4" id="KW-1185">Reference proteome</keyword>
<dbReference type="Proteomes" id="UP000250796">
    <property type="component" value="Chromosome MESINF"/>
</dbReference>
<feature type="transmembrane region" description="Helical" evidence="1">
    <location>
        <begin position="15"/>
        <end position="33"/>
    </location>
</feature>
<reference evidence="3 4" key="1">
    <citation type="submission" date="2017-01" db="EMBL/GenBank/DDBJ databases">
        <authorList>
            <person name="Erauso G."/>
        </authorList>
    </citation>
    <scope>NUCLEOTIDE SEQUENCE [LARGE SCALE GENOMIC DNA]</scope>
    <source>
        <strain evidence="3">MESINF1</strain>
    </source>
</reference>
<name>A0A7Z7LDX1_9BACT</name>
<protein>
    <submittedName>
        <fullName evidence="3">Acyltransferase 3</fullName>
    </submittedName>
</protein>
<dbReference type="RefSeq" id="WP_169698002.1">
    <property type="nucleotide sequence ID" value="NZ_LS974202.1"/>
</dbReference>
<feature type="domain" description="Acyltransferase 3" evidence="2">
    <location>
        <begin position="15"/>
        <end position="317"/>
    </location>
</feature>
<feature type="transmembrane region" description="Helical" evidence="1">
    <location>
        <begin position="267"/>
        <end position="289"/>
    </location>
</feature>
<gene>
    <name evidence="3" type="ORF">MESINF_0094</name>
</gene>